<evidence type="ECO:0008006" key="3">
    <source>
        <dbReference type="Google" id="ProtNLM"/>
    </source>
</evidence>
<dbReference type="AlphaFoldDB" id="A0A444ZAJ6"/>
<name>A0A444ZAJ6_ARAHY</name>
<dbReference type="PANTHER" id="PTHR46033">
    <property type="entry name" value="PROTEIN MAIN-LIKE 2"/>
    <property type="match status" value="1"/>
</dbReference>
<dbReference type="GO" id="GO:0010073">
    <property type="term" value="P:meristem maintenance"/>
    <property type="evidence" value="ECO:0007669"/>
    <property type="project" value="InterPro"/>
</dbReference>
<dbReference type="Proteomes" id="UP000289738">
    <property type="component" value="Chromosome B05"/>
</dbReference>
<comment type="caution">
    <text evidence="1">The sequence shown here is derived from an EMBL/GenBank/DDBJ whole genome shotgun (WGS) entry which is preliminary data.</text>
</comment>
<dbReference type="EMBL" id="SDMP01000015">
    <property type="protein sequence ID" value="RYR11197.1"/>
    <property type="molecule type" value="Genomic_DNA"/>
</dbReference>
<sequence>MPDTDDLATLRQHARCYILLMIRGYLMTDKSNSQVHLRCGSLSWGSAVLAWTYHSLCSTAYHSTTDIWCPPERQVYMYPMTVRLIGMIQQSRDQHEQRVLRWHRALDQLQLDEFLWTPYNDPALQDICPLWLNDEAEWRTWMSVVPLVCFNIDDMTDEADVQLLMVLRHCWC</sequence>
<gene>
    <name evidence="1" type="ORF">Ahy_B05g079671</name>
</gene>
<protein>
    <recommendedName>
        <fullName evidence="3">Aminotransferase-like plant mobile domain-containing protein</fullName>
    </recommendedName>
</protein>
<dbReference type="InterPro" id="IPR044824">
    <property type="entry name" value="MAIN-like"/>
</dbReference>
<proteinExistence type="predicted"/>
<organism evidence="1 2">
    <name type="scientific">Arachis hypogaea</name>
    <name type="common">Peanut</name>
    <dbReference type="NCBI Taxonomy" id="3818"/>
    <lineage>
        <taxon>Eukaryota</taxon>
        <taxon>Viridiplantae</taxon>
        <taxon>Streptophyta</taxon>
        <taxon>Embryophyta</taxon>
        <taxon>Tracheophyta</taxon>
        <taxon>Spermatophyta</taxon>
        <taxon>Magnoliopsida</taxon>
        <taxon>eudicotyledons</taxon>
        <taxon>Gunneridae</taxon>
        <taxon>Pentapetalae</taxon>
        <taxon>rosids</taxon>
        <taxon>fabids</taxon>
        <taxon>Fabales</taxon>
        <taxon>Fabaceae</taxon>
        <taxon>Papilionoideae</taxon>
        <taxon>50 kb inversion clade</taxon>
        <taxon>dalbergioids sensu lato</taxon>
        <taxon>Dalbergieae</taxon>
        <taxon>Pterocarpus clade</taxon>
        <taxon>Arachis</taxon>
    </lineage>
</organism>
<accession>A0A444ZAJ6</accession>
<keyword evidence="2" id="KW-1185">Reference proteome</keyword>
<evidence type="ECO:0000313" key="1">
    <source>
        <dbReference type="EMBL" id="RYR11197.1"/>
    </source>
</evidence>
<reference evidence="1 2" key="1">
    <citation type="submission" date="2019-01" db="EMBL/GenBank/DDBJ databases">
        <title>Sequencing of cultivated peanut Arachis hypogaea provides insights into genome evolution and oil improvement.</title>
        <authorList>
            <person name="Chen X."/>
        </authorList>
    </citation>
    <scope>NUCLEOTIDE SEQUENCE [LARGE SCALE GENOMIC DNA]</scope>
    <source>
        <strain evidence="2">cv. Fuhuasheng</strain>
        <tissue evidence="1">Leaves</tissue>
    </source>
</reference>
<evidence type="ECO:0000313" key="2">
    <source>
        <dbReference type="Proteomes" id="UP000289738"/>
    </source>
</evidence>
<dbReference type="PANTHER" id="PTHR46033:SF8">
    <property type="entry name" value="PROTEIN MAINTENANCE OF MERISTEMS-LIKE"/>
    <property type="match status" value="1"/>
</dbReference>